<reference evidence="3" key="1">
    <citation type="submission" date="2023-07" db="EMBL/GenBank/DDBJ databases">
        <title>30 novel species of actinomycetes from the DSMZ collection.</title>
        <authorList>
            <person name="Nouioui I."/>
        </authorList>
    </citation>
    <scope>NUCLEOTIDE SEQUENCE [LARGE SCALE GENOMIC DNA]</scope>
    <source>
        <strain evidence="3">DSM 45834</strain>
    </source>
</reference>
<evidence type="ECO:0000313" key="3">
    <source>
        <dbReference type="Proteomes" id="UP001183202"/>
    </source>
</evidence>
<evidence type="ECO:0000256" key="1">
    <source>
        <dbReference type="SAM" id="MobiDB-lite"/>
    </source>
</evidence>
<accession>A0ABU2NKI9</accession>
<name>A0ABU2NKI9_9PSEU</name>
<comment type="caution">
    <text evidence="2">The sequence shown here is derived from an EMBL/GenBank/DDBJ whole genome shotgun (WGS) entry which is preliminary data.</text>
</comment>
<protein>
    <recommendedName>
        <fullName evidence="4">Ferritin-like diiron domain-containing protein</fullName>
    </recommendedName>
</protein>
<organism evidence="2 3">
    <name type="scientific">Pseudonocardia charpentierae</name>
    <dbReference type="NCBI Taxonomy" id="3075545"/>
    <lineage>
        <taxon>Bacteria</taxon>
        <taxon>Bacillati</taxon>
        <taxon>Actinomycetota</taxon>
        <taxon>Actinomycetes</taxon>
        <taxon>Pseudonocardiales</taxon>
        <taxon>Pseudonocardiaceae</taxon>
        <taxon>Pseudonocardia</taxon>
    </lineage>
</organism>
<feature type="compositionally biased region" description="Basic and acidic residues" evidence="1">
    <location>
        <begin position="1"/>
        <end position="12"/>
    </location>
</feature>
<keyword evidence="3" id="KW-1185">Reference proteome</keyword>
<feature type="region of interest" description="Disordered" evidence="1">
    <location>
        <begin position="71"/>
        <end position="90"/>
    </location>
</feature>
<feature type="region of interest" description="Disordered" evidence="1">
    <location>
        <begin position="1"/>
        <end position="26"/>
    </location>
</feature>
<evidence type="ECO:0008006" key="4">
    <source>
        <dbReference type="Google" id="ProtNLM"/>
    </source>
</evidence>
<dbReference type="RefSeq" id="WP_311560463.1">
    <property type="nucleotide sequence ID" value="NZ_JAVREJ010000055.1"/>
</dbReference>
<dbReference type="EMBL" id="JAVREJ010000055">
    <property type="protein sequence ID" value="MDT0353953.1"/>
    <property type="molecule type" value="Genomic_DNA"/>
</dbReference>
<evidence type="ECO:0000313" key="2">
    <source>
        <dbReference type="EMBL" id="MDT0353953.1"/>
    </source>
</evidence>
<proteinExistence type="predicted"/>
<dbReference type="Proteomes" id="UP001183202">
    <property type="component" value="Unassembled WGS sequence"/>
</dbReference>
<sequence length="90" mass="9876">MPDDVLTTREKGCAMSSGEGGQVTGTPDKDYNLIWFTEQCLSNALRLETYVQDADRNGDSELAEFFRRAQAESKKGADQAKSILGKRLSG</sequence>
<gene>
    <name evidence="2" type="ORF">RM445_31185</name>
</gene>